<dbReference type="Pfam" id="PF00534">
    <property type="entry name" value="Glycos_transf_1"/>
    <property type="match status" value="1"/>
</dbReference>
<dbReference type="InterPro" id="IPR001296">
    <property type="entry name" value="Glyco_trans_1"/>
</dbReference>
<evidence type="ECO:0000313" key="16">
    <source>
        <dbReference type="EMBL" id="AAL77371.1"/>
    </source>
</evidence>
<sequence length="434" mass="49090">MIWLKKRNNSVLIRGLYTLLLTIICPILMWGLYRKQQGKPCVGVRWKEHFGFTPPLKDTKSPIWIHAVSVGETLAVSPLIKNLKSQYPDQSIVITTTTPTGAEQAAKLQDIAEHRYMPFDFPFAIRGFINSINPSQLLIMETELWPNTLHTVARAGIPITVINARLSERSCQRYARVQPIFNLLAKSLTQVLCQYPDDAERFIKLGVEKEKVSITGSIKFDIEITSKIKEQGQTLRNQLGDNRPIWIAASTHNGEDEQILHAHRKVLKEYPNALLILVPRHPERFSDVFNLSQRMFNTARRTNQNNRQLDKAFQVYLGDTMGEMLILMEASDVCFIGGSLLGDKVGGHNLLEPAALSKPIITGPSYYNFLEIAKRLKENNALLVIQSSKELSQSVISLFSDISYREVSGKNAYYVFSESSGSIQNTIDKIIHHL</sequence>
<keyword evidence="7 13" id="KW-0808">Transferase</keyword>
<keyword evidence="13" id="KW-0472">Membrane</keyword>
<feature type="active site" description="Proton acceptor" evidence="11">
    <location>
        <position position="72"/>
    </location>
</feature>
<dbReference type="FunFam" id="3.40.50.11720:FF:000001">
    <property type="entry name" value="3-deoxy-D-manno-octulosonic acid transferase"/>
    <property type="match status" value="1"/>
</dbReference>
<evidence type="ECO:0000259" key="15">
    <source>
        <dbReference type="Pfam" id="PF04413"/>
    </source>
</evidence>
<evidence type="ECO:0000256" key="8">
    <source>
        <dbReference type="ARBA" id="ARBA00022968"/>
    </source>
</evidence>
<dbReference type="Pfam" id="PF04413">
    <property type="entry name" value="Glycos_transf_N"/>
    <property type="match status" value="1"/>
</dbReference>
<dbReference type="CAZy" id="GT30">
    <property type="family name" value="Glycosyltransferase Family 30"/>
</dbReference>
<protein>
    <recommendedName>
        <fullName evidence="5 13">3-deoxy-D-manno-octulosonic acid transferase</fullName>
        <shortName evidence="13">Kdo transferase</shortName>
        <ecNumber evidence="4 13">2.4.99.12</ecNumber>
    </recommendedName>
    <alternativeName>
        <fullName evidence="9 13">Lipid IV(A) 3-deoxy-D-manno-octulosonic acid transferase</fullName>
    </alternativeName>
</protein>
<evidence type="ECO:0000256" key="5">
    <source>
        <dbReference type="ARBA" id="ARBA00019077"/>
    </source>
</evidence>
<evidence type="ECO:0000256" key="9">
    <source>
        <dbReference type="ARBA" id="ARBA00031445"/>
    </source>
</evidence>
<comment type="catalytic activity">
    <reaction evidence="10 13">
        <text>lipid IVA (E. coli) + CMP-3-deoxy-beta-D-manno-octulosonate = alpha-Kdo-(2-&gt;6)-lipid IVA (E. coli) + CMP + H(+)</text>
        <dbReference type="Rhea" id="RHEA:28066"/>
        <dbReference type="ChEBI" id="CHEBI:15378"/>
        <dbReference type="ChEBI" id="CHEBI:58603"/>
        <dbReference type="ChEBI" id="CHEBI:60364"/>
        <dbReference type="ChEBI" id="CHEBI:60377"/>
        <dbReference type="ChEBI" id="CHEBI:85987"/>
        <dbReference type="EC" id="2.4.99.12"/>
    </reaction>
</comment>
<comment type="similarity">
    <text evidence="3">Belongs to the glycosyltransferase group 1 family. Glycosyltransferase 30 subfamily.</text>
</comment>
<dbReference type="PANTHER" id="PTHR42755">
    <property type="entry name" value="3-DEOXY-MANNO-OCTULOSONATE CYTIDYLYLTRANSFERASE"/>
    <property type="match status" value="1"/>
</dbReference>
<evidence type="ECO:0000256" key="6">
    <source>
        <dbReference type="ARBA" id="ARBA00022519"/>
    </source>
</evidence>
<feature type="transmembrane region" description="Helical" evidence="13">
    <location>
        <begin position="12"/>
        <end position="33"/>
    </location>
</feature>
<evidence type="ECO:0000256" key="7">
    <source>
        <dbReference type="ARBA" id="ARBA00022679"/>
    </source>
</evidence>
<evidence type="ECO:0000259" key="14">
    <source>
        <dbReference type="Pfam" id="PF00534"/>
    </source>
</evidence>
<keyword evidence="13" id="KW-0812">Transmembrane</keyword>
<evidence type="ECO:0000256" key="13">
    <source>
        <dbReference type="RuleBase" id="RU365103"/>
    </source>
</evidence>
<organism evidence="16">
    <name type="scientific">Vibrio cholerae</name>
    <dbReference type="NCBI Taxonomy" id="666"/>
    <lineage>
        <taxon>Bacteria</taxon>
        <taxon>Pseudomonadati</taxon>
        <taxon>Pseudomonadota</taxon>
        <taxon>Gammaproteobacteria</taxon>
        <taxon>Vibrionales</taxon>
        <taxon>Vibrionaceae</taxon>
        <taxon>Vibrio</taxon>
    </lineage>
</organism>
<dbReference type="InterPro" id="IPR039901">
    <property type="entry name" value="Kdotransferase"/>
</dbReference>
<dbReference type="UniPathway" id="UPA00958"/>
<keyword evidence="13" id="KW-0448">Lipopolysaccharide biosynthesis</keyword>
<keyword evidence="6" id="KW-0997">Cell inner membrane</keyword>
<dbReference type="NCBIfam" id="NF004388">
    <property type="entry name" value="PRK05749.1-4"/>
    <property type="match status" value="1"/>
</dbReference>
<dbReference type="Gene3D" id="3.40.50.11720">
    <property type="entry name" value="3-Deoxy-D-manno-octulosonic-acid transferase, N-terminal domain"/>
    <property type="match status" value="1"/>
</dbReference>
<evidence type="ECO:0000256" key="10">
    <source>
        <dbReference type="ARBA" id="ARBA00049183"/>
    </source>
</evidence>
<dbReference type="GO" id="GO:0005886">
    <property type="term" value="C:plasma membrane"/>
    <property type="evidence" value="ECO:0007669"/>
    <property type="project" value="UniProtKB-SubCell"/>
</dbReference>
<dbReference type="EMBL" id="AF449195">
    <property type="protein sequence ID" value="AAL77371.1"/>
    <property type="molecule type" value="Genomic_DNA"/>
</dbReference>
<dbReference type="FunFam" id="3.40.50.2000:FF:000032">
    <property type="entry name" value="3-deoxy-D-manno-octulosonic acid transferase"/>
    <property type="match status" value="1"/>
</dbReference>
<dbReference type="GO" id="GO:0043842">
    <property type="term" value="F:Kdo transferase activity"/>
    <property type="evidence" value="ECO:0007669"/>
    <property type="project" value="UniProtKB-EC"/>
</dbReference>
<keyword evidence="13" id="KW-1003">Cell membrane</keyword>
<evidence type="ECO:0000256" key="11">
    <source>
        <dbReference type="PIRSR" id="PIRSR639901-1"/>
    </source>
</evidence>
<feature type="site" description="Transition state stabilizer" evidence="12">
    <location>
        <position position="219"/>
    </location>
</feature>
<keyword evidence="8" id="KW-0735">Signal-anchor</keyword>
<reference evidence="16" key="1">
    <citation type="journal article" date="2002" name="Infect. Immun.">
        <title>Comparative and genetic analyses of the putative Vibrio cholerae lipopolysaccharide core oligosaccharide biosynthesis (wav) gene cluster.</title>
        <authorList>
            <person name="Nesper J."/>
            <person name="Kraiss A."/>
            <person name="Schild S."/>
            <person name="Blass J."/>
            <person name="Klose K.E."/>
            <person name="Bockemuhl J."/>
            <person name="Reidl J."/>
        </authorList>
    </citation>
    <scope>NUCLEOTIDE SEQUENCE</scope>
</reference>
<dbReference type="InterPro" id="IPR038107">
    <property type="entry name" value="Glycos_transf_N_sf"/>
</dbReference>
<evidence type="ECO:0000256" key="1">
    <source>
        <dbReference type="ARBA" id="ARBA00004388"/>
    </source>
</evidence>
<dbReference type="GO" id="GO:0009244">
    <property type="term" value="P:lipopolysaccharide core region biosynthetic process"/>
    <property type="evidence" value="ECO:0007669"/>
    <property type="project" value="UniProtKB-UniRule"/>
</dbReference>
<evidence type="ECO:0000256" key="3">
    <source>
        <dbReference type="ARBA" id="ARBA00006380"/>
    </source>
</evidence>
<evidence type="ECO:0000256" key="12">
    <source>
        <dbReference type="PIRSR" id="PIRSR639901-2"/>
    </source>
</evidence>
<feature type="domain" description="3-deoxy-D-manno-octulosonic-acid transferase N-terminal" evidence="15">
    <location>
        <begin position="45"/>
        <end position="222"/>
    </location>
</feature>
<comment type="function">
    <text evidence="13">Involved in lipopolysaccharide (LPS) biosynthesis. Catalyzes the transfer of 3-deoxy-D-manno-octulosonate (Kdo) residue(s) from CMP-Kdo to lipid IV(A), the tetraacyldisaccharide-1,4'-bisphosphate precursor of lipid A.</text>
</comment>
<feature type="domain" description="Glycosyl transferase family 1" evidence="14">
    <location>
        <begin position="305"/>
        <end position="413"/>
    </location>
</feature>
<keyword evidence="13" id="KW-1133">Transmembrane helix</keyword>
<dbReference type="Gene3D" id="3.40.50.2000">
    <property type="entry name" value="Glycogen Phosphorylase B"/>
    <property type="match status" value="1"/>
</dbReference>
<feature type="site" description="Transition state stabilizer" evidence="12">
    <location>
        <position position="141"/>
    </location>
</feature>
<dbReference type="GO" id="GO:0009245">
    <property type="term" value="P:lipid A biosynthetic process"/>
    <property type="evidence" value="ECO:0007669"/>
    <property type="project" value="TreeGrafter"/>
</dbReference>
<dbReference type="InterPro" id="IPR007507">
    <property type="entry name" value="Glycos_transf_N"/>
</dbReference>
<proteinExistence type="inferred from homology"/>
<evidence type="ECO:0000256" key="2">
    <source>
        <dbReference type="ARBA" id="ARBA00004713"/>
    </source>
</evidence>
<dbReference type="AlphaFoldDB" id="Q8RTG9"/>
<accession>Q8RTG9</accession>
<name>Q8RTG9_VIBCL</name>
<comment type="pathway">
    <text evidence="2 13">Bacterial outer membrane biogenesis; LPS core biosynthesis.</text>
</comment>
<comment type="subcellular location">
    <subcellularLocation>
        <location evidence="1">Cell inner membrane</location>
        <topology evidence="1">Single-pass membrane protein</topology>
        <orientation evidence="1">Cytoplasmic side</orientation>
    </subcellularLocation>
    <subcellularLocation>
        <location evidence="13">Cell membrane</location>
    </subcellularLocation>
</comment>
<dbReference type="SUPFAM" id="SSF53756">
    <property type="entry name" value="UDP-Glycosyltransferase/glycogen phosphorylase"/>
    <property type="match status" value="1"/>
</dbReference>
<gene>
    <name evidence="16" type="primary">waaA</name>
</gene>
<evidence type="ECO:0000256" key="4">
    <source>
        <dbReference type="ARBA" id="ARBA00012621"/>
    </source>
</evidence>
<dbReference type="EC" id="2.4.99.12" evidence="4 13"/>
<dbReference type="PANTHER" id="PTHR42755:SF1">
    <property type="entry name" value="3-DEOXY-D-MANNO-OCTULOSONIC ACID TRANSFERASE, MITOCHONDRIAL-RELATED"/>
    <property type="match status" value="1"/>
</dbReference>